<dbReference type="Proteomes" id="UP000277424">
    <property type="component" value="Unassembled WGS sequence"/>
</dbReference>
<evidence type="ECO:0000256" key="1">
    <source>
        <dbReference type="ARBA" id="ARBA00022801"/>
    </source>
</evidence>
<protein>
    <submittedName>
        <fullName evidence="5">Sigma-B regulation protein RsbU (Phosphoserine phosphatase)</fullName>
    </submittedName>
</protein>
<evidence type="ECO:0000256" key="3">
    <source>
        <dbReference type="SAM" id="Phobius"/>
    </source>
</evidence>
<keyword evidence="3" id="KW-0812">Transmembrane</keyword>
<dbReference type="PANTHER" id="PTHR43156">
    <property type="entry name" value="STAGE II SPORULATION PROTEIN E-RELATED"/>
    <property type="match status" value="1"/>
</dbReference>
<evidence type="ECO:0000313" key="5">
    <source>
        <dbReference type="EMBL" id="RKQ73506.1"/>
    </source>
</evidence>
<dbReference type="InterPro" id="IPR003660">
    <property type="entry name" value="HAMP_dom"/>
</dbReference>
<dbReference type="SUPFAM" id="SSF81606">
    <property type="entry name" value="PP2C-like"/>
    <property type="match status" value="1"/>
</dbReference>
<dbReference type="RefSeq" id="WP_121218434.1">
    <property type="nucleotide sequence ID" value="NZ_RBIG01000001.1"/>
</dbReference>
<dbReference type="InterPro" id="IPR052016">
    <property type="entry name" value="Bact_Sigma-Reg"/>
</dbReference>
<keyword evidence="3" id="KW-1133">Transmembrane helix</keyword>
<dbReference type="Pfam" id="PF00672">
    <property type="entry name" value="HAMP"/>
    <property type="match status" value="1"/>
</dbReference>
<dbReference type="CDD" id="cd06225">
    <property type="entry name" value="HAMP"/>
    <property type="match status" value="1"/>
</dbReference>
<sequence>MSLKLRLLLLIVGLLSAAILGLAVSLGWQARNAILLQAESDGTRIARVLAQAASVANTVPAEIEQVIGRQMVSEALLTAHLFDIAEQAGLSTEAVNARLMEITARSAITEIWGFNEAGTSTYGSLPDVGLQIFPDPERSPVLSRFWHLLSGEKFSVTGPGIDRDLDGKRFKYAGVRGVSAPGAALVGYDFDFIGGIVDRIGLVQVVRSLLDSGRVNAIWVFDYQFQPLAQGTVFGDEVNQPPDSREQEALDDSIRTGSTASWLAGRDMVVVTPIPGPDGGPIGATLLRLPTDGLQKLMQSSLIYTAIVAGLVLAASLITATWFSHRLTRPLTSIGEAAHAVEQQRYVRGQLQQVAGRSDEFGNLARVFEEMAKQVFARQEELDALVKERTLQLQQKNEQLEAANAQIEQELLLAQNMQTAILPATFPQDPRFTGYAMMKAARHVGGDFYDYFMLDEDRIAVVMADVSGKGVPAAFFMAVSRTVIQSVAQKADGPGDCLARANDLVCQENPLELFVTVFYGILNARTGEFRFANGGHNPPYLIGADGTVTALETTGGMALGILDEMPFAEKSVTLRPGDSLFLFTDGVTEAFDPANEEYGEVRLEAALQDSHSLAIEALAQRVVDDVGAFSDTAPQSDDLTCLALRYAGPGGRT</sequence>
<dbReference type="PROSITE" id="PS50885">
    <property type="entry name" value="HAMP"/>
    <property type="match status" value="1"/>
</dbReference>
<evidence type="ECO:0000313" key="6">
    <source>
        <dbReference type="Proteomes" id="UP000277424"/>
    </source>
</evidence>
<dbReference type="PANTHER" id="PTHR43156:SF2">
    <property type="entry name" value="STAGE II SPORULATION PROTEIN E"/>
    <property type="match status" value="1"/>
</dbReference>
<comment type="caution">
    <text evidence="5">The sequence shown here is derived from an EMBL/GenBank/DDBJ whole genome shotgun (WGS) entry which is preliminary data.</text>
</comment>
<gene>
    <name evidence="5" type="ORF">BCL74_1295</name>
</gene>
<dbReference type="InterPro" id="IPR001932">
    <property type="entry name" value="PPM-type_phosphatase-like_dom"/>
</dbReference>
<dbReference type="SMART" id="SM00331">
    <property type="entry name" value="PP2C_SIG"/>
    <property type="match status" value="1"/>
</dbReference>
<evidence type="ECO:0000256" key="2">
    <source>
        <dbReference type="SAM" id="Coils"/>
    </source>
</evidence>
<proteinExistence type="predicted"/>
<dbReference type="GO" id="GO:0016020">
    <property type="term" value="C:membrane"/>
    <property type="evidence" value="ECO:0007669"/>
    <property type="project" value="InterPro"/>
</dbReference>
<dbReference type="Gene3D" id="6.10.340.10">
    <property type="match status" value="1"/>
</dbReference>
<dbReference type="OrthoDB" id="9811749at2"/>
<dbReference type="GO" id="GO:0007165">
    <property type="term" value="P:signal transduction"/>
    <property type="evidence" value="ECO:0007669"/>
    <property type="project" value="InterPro"/>
</dbReference>
<dbReference type="GO" id="GO:0016791">
    <property type="term" value="F:phosphatase activity"/>
    <property type="evidence" value="ECO:0007669"/>
    <property type="project" value="TreeGrafter"/>
</dbReference>
<feature type="transmembrane region" description="Helical" evidence="3">
    <location>
        <begin position="302"/>
        <end position="323"/>
    </location>
</feature>
<organism evidence="5 6">
    <name type="scientific">Oceanibaculum indicum</name>
    <dbReference type="NCBI Taxonomy" id="526216"/>
    <lineage>
        <taxon>Bacteria</taxon>
        <taxon>Pseudomonadati</taxon>
        <taxon>Pseudomonadota</taxon>
        <taxon>Alphaproteobacteria</taxon>
        <taxon>Rhodospirillales</taxon>
        <taxon>Oceanibaculaceae</taxon>
        <taxon>Oceanibaculum</taxon>
    </lineage>
</organism>
<evidence type="ECO:0000259" key="4">
    <source>
        <dbReference type="PROSITE" id="PS50885"/>
    </source>
</evidence>
<keyword evidence="1" id="KW-0378">Hydrolase</keyword>
<dbReference type="InterPro" id="IPR036457">
    <property type="entry name" value="PPM-type-like_dom_sf"/>
</dbReference>
<dbReference type="Gene3D" id="3.60.40.10">
    <property type="entry name" value="PPM-type phosphatase domain"/>
    <property type="match status" value="1"/>
</dbReference>
<keyword evidence="2" id="KW-0175">Coiled coil</keyword>
<name>A0A420WRN5_9PROT</name>
<reference evidence="5 6" key="1">
    <citation type="submission" date="2018-10" db="EMBL/GenBank/DDBJ databases">
        <title>Comparative analysis of microorganisms from saline springs in Andes Mountain Range, Colombia.</title>
        <authorList>
            <person name="Rubin E."/>
        </authorList>
    </citation>
    <scope>NUCLEOTIDE SEQUENCE [LARGE SCALE GENOMIC DNA]</scope>
    <source>
        <strain evidence="5 6">USBA 36</strain>
    </source>
</reference>
<dbReference type="AlphaFoldDB" id="A0A420WRN5"/>
<keyword evidence="3" id="KW-0472">Membrane</keyword>
<dbReference type="Pfam" id="PF07228">
    <property type="entry name" value="SpoIIE"/>
    <property type="match status" value="1"/>
</dbReference>
<feature type="domain" description="HAMP" evidence="4">
    <location>
        <begin position="325"/>
        <end position="380"/>
    </location>
</feature>
<feature type="coiled-coil region" evidence="2">
    <location>
        <begin position="386"/>
        <end position="420"/>
    </location>
</feature>
<accession>A0A420WRN5</accession>
<dbReference type="EMBL" id="RBIG01000001">
    <property type="protein sequence ID" value="RKQ73506.1"/>
    <property type="molecule type" value="Genomic_DNA"/>
</dbReference>